<evidence type="ECO:0000313" key="1">
    <source>
        <dbReference type="EMBL" id="EHM39841.1"/>
    </source>
</evidence>
<proteinExistence type="predicted"/>
<dbReference type="HOGENOM" id="CLU_3281303_0_0_6"/>
<organism evidence="1 2">
    <name type="scientific">Hafnia alvei ATCC 51873</name>
    <dbReference type="NCBI Taxonomy" id="1002364"/>
    <lineage>
        <taxon>Bacteria</taxon>
        <taxon>Pseudomonadati</taxon>
        <taxon>Pseudomonadota</taxon>
        <taxon>Gammaproteobacteria</taxon>
        <taxon>Enterobacterales</taxon>
        <taxon>Hafniaceae</taxon>
        <taxon>Hafnia</taxon>
    </lineage>
</organism>
<dbReference type="EMBL" id="AGCI01000088">
    <property type="protein sequence ID" value="EHM39841.1"/>
    <property type="molecule type" value="Genomic_DNA"/>
</dbReference>
<gene>
    <name evidence="1" type="ORF">HMPREF0454_03732</name>
</gene>
<dbReference type="AlphaFoldDB" id="G9YAV6"/>
<dbReference type="Proteomes" id="UP000005959">
    <property type="component" value="Unassembled WGS sequence"/>
</dbReference>
<sequence length="52" mass="6002">PEKVNVKTKGVGGWAVFSLSIRRESRRYRDVSAEFGAPWMGDTKPERRWHLG</sequence>
<accession>G9YAV6</accession>
<comment type="caution">
    <text evidence="1">The sequence shown here is derived from an EMBL/GenBank/DDBJ whole genome shotgun (WGS) entry which is preliminary data.</text>
</comment>
<feature type="non-terminal residue" evidence="1">
    <location>
        <position position="1"/>
    </location>
</feature>
<protein>
    <submittedName>
        <fullName evidence="1">Uncharacterized protein</fullName>
    </submittedName>
</protein>
<reference evidence="1 2" key="1">
    <citation type="submission" date="2011-08" db="EMBL/GenBank/DDBJ databases">
        <authorList>
            <person name="Weinstock G."/>
            <person name="Sodergren E."/>
            <person name="Clifton S."/>
            <person name="Fulton L."/>
            <person name="Fulton B."/>
            <person name="Courtney L."/>
            <person name="Fronick C."/>
            <person name="Harrison M."/>
            <person name="Strong C."/>
            <person name="Farmer C."/>
            <person name="Delahaunty K."/>
            <person name="Markovic C."/>
            <person name="Hall O."/>
            <person name="Minx P."/>
            <person name="Tomlinson C."/>
            <person name="Mitreva M."/>
            <person name="Hou S."/>
            <person name="Chen J."/>
            <person name="Wollam A."/>
            <person name="Pepin K.H."/>
            <person name="Johnson M."/>
            <person name="Bhonagiri V."/>
            <person name="Zhang X."/>
            <person name="Suruliraj S."/>
            <person name="Warren W."/>
            <person name="Chinwalla A."/>
            <person name="Mardis E.R."/>
            <person name="Wilson R.K."/>
        </authorList>
    </citation>
    <scope>NUCLEOTIDE SEQUENCE [LARGE SCALE GENOMIC DNA]</scope>
    <source>
        <strain evidence="1 2">ATCC 51873</strain>
    </source>
</reference>
<evidence type="ECO:0000313" key="2">
    <source>
        <dbReference type="Proteomes" id="UP000005959"/>
    </source>
</evidence>
<name>G9YAV6_HAFAL</name>